<dbReference type="FunFam" id="1.10.287.310:FF:000002">
    <property type="entry name" value="60S ribosomal protein L35"/>
    <property type="match status" value="1"/>
</dbReference>
<reference evidence="5 6" key="1">
    <citation type="submission" date="2018-03" db="EMBL/GenBank/DDBJ databases">
        <title>Candida pseudohaemulonii genome assembly and annotation.</title>
        <authorList>
            <person name="Munoz J.F."/>
            <person name="Gade L.G."/>
            <person name="Chow N.A."/>
            <person name="Litvintseva A.P."/>
            <person name="Loparev V.N."/>
            <person name="Cuomo C.A."/>
        </authorList>
    </citation>
    <scope>NUCLEOTIDE SEQUENCE [LARGE SCALE GENOMIC DNA]</scope>
    <source>
        <strain evidence="5 6">B12108</strain>
    </source>
</reference>
<gene>
    <name evidence="5" type="ORF">C7M61_003977</name>
</gene>
<keyword evidence="3" id="KW-0687">Ribonucleoprotein</keyword>
<protein>
    <recommendedName>
        <fullName evidence="7">Ribosomal protein L29</fullName>
    </recommendedName>
</protein>
<dbReference type="Proteomes" id="UP000241107">
    <property type="component" value="Unassembled WGS sequence"/>
</dbReference>
<dbReference type="Gene3D" id="6.10.250.3450">
    <property type="match status" value="1"/>
</dbReference>
<dbReference type="GO" id="GO:0002181">
    <property type="term" value="P:cytoplasmic translation"/>
    <property type="evidence" value="ECO:0007669"/>
    <property type="project" value="UniProtKB-ARBA"/>
</dbReference>
<dbReference type="GO" id="GO:0030687">
    <property type="term" value="C:preribosome, large subunit precursor"/>
    <property type="evidence" value="ECO:0007669"/>
    <property type="project" value="UniProtKB-ARBA"/>
</dbReference>
<evidence type="ECO:0000313" key="5">
    <source>
        <dbReference type="EMBL" id="PSK36504.1"/>
    </source>
</evidence>
<dbReference type="InterPro" id="IPR036049">
    <property type="entry name" value="Ribosomal_uL29_sf"/>
</dbReference>
<organism evidence="5 6">
    <name type="scientific">Candidozyma pseudohaemuli</name>
    <dbReference type="NCBI Taxonomy" id="418784"/>
    <lineage>
        <taxon>Eukaryota</taxon>
        <taxon>Fungi</taxon>
        <taxon>Dikarya</taxon>
        <taxon>Ascomycota</taxon>
        <taxon>Saccharomycotina</taxon>
        <taxon>Pichiomycetes</taxon>
        <taxon>Metschnikowiaceae</taxon>
        <taxon>Candidozyma</taxon>
    </lineage>
</organism>
<dbReference type="GO" id="GO:0000463">
    <property type="term" value="P:maturation of LSU-rRNA from tricistronic rRNA transcript (SSU-rRNA, 5.8S rRNA, LSU-rRNA)"/>
    <property type="evidence" value="ECO:0007669"/>
    <property type="project" value="InterPro"/>
</dbReference>
<proteinExistence type="inferred from homology"/>
<dbReference type="VEuPathDB" id="FungiDB:C7M61_003977"/>
<dbReference type="GO" id="GO:0022625">
    <property type="term" value="C:cytosolic large ribosomal subunit"/>
    <property type="evidence" value="ECO:0007669"/>
    <property type="project" value="InterPro"/>
</dbReference>
<evidence type="ECO:0008006" key="7">
    <source>
        <dbReference type="Google" id="ProtNLM"/>
    </source>
</evidence>
<keyword evidence="4" id="KW-0175">Coiled coil</keyword>
<dbReference type="GO" id="GO:0003735">
    <property type="term" value="F:structural constituent of ribosome"/>
    <property type="evidence" value="ECO:0007669"/>
    <property type="project" value="InterPro"/>
</dbReference>
<dbReference type="NCBIfam" id="TIGR00012">
    <property type="entry name" value="L29"/>
    <property type="match status" value="1"/>
</dbReference>
<evidence type="ECO:0000256" key="3">
    <source>
        <dbReference type="ARBA" id="ARBA00023274"/>
    </source>
</evidence>
<dbReference type="Gene3D" id="1.10.287.310">
    <property type="match status" value="1"/>
</dbReference>
<keyword evidence="6" id="KW-1185">Reference proteome</keyword>
<feature type="coiled-coil region" evidence="4">
    <location>
        <begin position="62"/>
        <end position="89"/>
    </location>
</feature>
<dbReference type="PANTHER" id="PTHR45722:SF2">
    <property type="entry name" value="LARGE RIBOSOMAL SUBUNIT PROTEIN UL29-RELATED"/>
    <property type="match status" value="1"/>
</dbReference>
<dbReference type="AlphaFoldDB" id="A0A2P7YKM5"/>
<evidence type="ECO:0000313" key="6">
    <source>
        <dbReference type="Proteomes" id="UP000241107"/>
    </source>
</evidence>
<dbReference type="GO" id="GO:0003729">
    <property type="term" value="F:mRNA binding"/>
    <property type="evidence" value="ECO:0007669"/>
    <property type="project" value="TreeGrafter"/>
</dbReference>
<dbReference type="HAMAP" id="MF_00374">
    <property type="entry name" value="Ribosomal_uL29"/>
    <property type="match status" value="1"/>
</dbReference>
<accession>A0A2P7YKM5</accession>
<dbReference type="PANTHER" id="PTHR45722">
    <property type="entry name" value="60S RIBOSOMAL PROTEIN L35"/>
    <property type="match status" value="1"/>
</dbReference>
<dbReference type="Pfam" id="PF00831">
    <property type="entry name" value="Ribosomal_L29"/>
    <property type="match status" value="1"/>
</dbReference>
<comment type="caution">
    <text evidence="5">The sequence shown here is derived from an EMBL/GenBank/DDBJ whole genome shotgun (WGS) entry which is preliminary data.</text>
</comment>
<keyword evidence="2" id="KW-0689">Ribosomal protein</keyword>
<dbReference type="EMBL" id="PYFQ01000011">
    <property type="protein sequence ID" value="PSK36504.1"/>
    <property type="molecule type" value="Genomic_DNA"/>
</dbReference>
<name>A0A2P7YKM5_9ASCO</name>
<dbReference type="InterPro" id="IPR001854">
    <property type="entry name" value="Ribosomal_uL29"/>
</dbReference>
<dbReference type="RefSeq" id="XP_024712609.1">
    <property type="nucleotide sequence ID" value="XM_024859307.1"/>
</dbReference>
<sequence>MSKHVPDIHKANQSDSTGGVQITRIQIVVSFLPKKHIHLSHPQCKRLVHKHITNNQAGVKVAELRTKSKEQLEQQLLELKQELASLKVQKLTRPAVPQIGVVRKDIARVLTVINALQRENVRAFYADKKLIPKDLREKKTRALRRALSKQDAARITPRERKRRAAFPKRVYAIKA</sequence>
<evidence type="ECO:0000256" key="1">
    <source>
        <dbReference type="ARBA" id="ARBA00009254"/>
    </source>
</evidence>
<dbReference type="STRING" id="418784.A0A2P7YKM5"/>
<evidence type="ECO:0000256" key="2">
    <source>
        <dbReference type="ARBA" id="ARBA00022980"/>
    </source>
</evidence>
<dbReference type="InterPro" id="IPR045059">
    <property type="entry name" value="Ribosomal_uL29_euk"/>
</dbReference>
<dbReference type="SUPFAM" id="SSF46561">
    <property type="entry name" value="Ribosomal protein L29 (L29p)"/>
    <property type="match status" value="1"/>
</dbReference>
<dbReference type="FunFam" id="6.10.250.3450:FF:000001">
    <property type="entry name" value="60S ribosomal protein L35"/>
    <property type="match status" value="1"/>
</dbReference>
<evidence type="ECO:0000256" key="4">
    <source>
        <dbReference type="SAM" id="Coils"/>
    </source>
</evidence>
<dbReference type="OrthoDB" id="528635at2759"/>
<dbReference type="GeneID" id="36567365"/>
<comment type="similarity">
    <text evidence="1">Belongs to the universal ribosomal protein uL29 family.</text>
</comment>